<reference evidence="7 10" key="2">
    <citation type="submission" date="2017-09" db="EMBL/GenBank/DDBJ databases">
        <title>Phase variable restriction modification systems are present in the genome sequences of periodontal pathogens Prevotella intermedia, Tannerella forsythia and Porphyromonas gingivalis.</title>
        <authorList>
            <person name="Haigh R.D."/>
            <person name="Crawford L."/>
            <person name="Ralph J."/>
            <person name="Wanford J."/>
            <person name="Vartoukian S.R."/>
            <person name="Hijazib K."/>
            <person name="Wade W."/>
            <person name="Oggioni M.R."/>
        </authorList>
    </citation>
    <scope>NUCLEOTIDE SEQUENCE [LARGE SCALE GENOMIC DNA]</scope>
    <source>
        <strain evidence="7 10">WW11663</strain>
    </source>
</reference>
<keyword evidence="4 5" id="KW-0472">Membrane</keyword>
<dbReference type="Pfam" id="PF07584">
    <property type="entry name" value="BatA"/>
    <property type="match status" value="1"/>
</dbReference>
<evidence type="ECO:0000256" key="5">
    <source>
        <dbReference type="SAM" id="Phobius"/>
    </source>
</evidence>
<dbReference type="EMBL" id="NSLJ01000005">
    <property type="protein sequence ID" value="PDP44644.1"/>
    <property type="molecule type" value="Genomic_DNA"/>
</dbReference>
<protein>
    <submittedName>
        <fullName evidence="8">von Willebrand factor type A domain protein</fullName>
    </submittedName>
</protein>
<dbReference type="EMBL" id="FMMM01000078">
    <property type="protein sequence ID" value="SCQ24200.1"/>
    <property type="molecule type" value="Genomic_DNA"/>
</dbReference>
<feature type="domain" description="VWFA" evidence="6">
    <location>
        <begin position="91"/>
        <end position="287"/>
    </location>
</feature>
<organism evidence="8 9">
    <name type="scientific">Tannerella forsythia</name>
    <name type="common">Bacteroides forsythus</name>
    <dbReference type="NCBI Taxonomy" id="28112"/>
    <lineage>
        <taxon>Bacteria</taxon>
        <taxon>Pseudomonadati</taxon>
        <taxon>Bacteroidota</taxon>
        <taxon>Bacteroidia</taxon>
        <taxon>Bacteroidales</taxon>
        <taxon>Tannerellaceae</taxon>
        <taxon>Tannerella</taxon>
    </lineage>
</organism>
<evidence type="ECO:0000256" key="1">
    <source>
        <dbReference type="ARBA" id="ARBA00022475"/>
    </source>
</evidence>
<dbReference type="SMART" id="SM00327">
    <property type="entry name" value="VWA"/>
    <property type="match status" value="1"/>
</dbReference>
<dbReference type="Gene3D" id="3.40.50.410">
    <property type="entry name" value="von Willebrand factor, type A domain"/>
    <property type="match status" value="1"/>
</dbReference>
<dbReference type="Proteomes" id="UP000219259">
    <property type="component" value="Unassembled WGS sequence"/>
</dbReference>
<dbReference type="RefSeq" id="WP_014225995.1">
    <property type="nucleotide sequence ID" value="NZ_CALHNL010000038.1"/>
</dbReference>
<dbReference type="OMA" id="QFQWFLG"/>
<evidence type="ECO:0000259" key="6">
    <source>
        <dbReference type="PROSITE" id="PS50234"/>
    </source>
</evidence>
<keyword evidence="1" id="KW-1003">Cell membrane</keyword>
<feature type="transmembrane region" description="Helical" evidence="5">
    <location>
        <begin position="59"/>
        <end position="78"/>
    </location>
</feature>
<evidence type="ECO:0000256" key="2">
    <source>
        <dbReference type="ARBA" id="ARBA00022692"/>
    </source>
</evidence>
<dbReference type="InterPro" id="IPR002035">
    <property type="entry name" value="VWF_A"/>
</dbReference>
<dbReference type="SUPFAM" id="SSF53300">
    <property type="entry name" value="vWA-like"/>
    <property type="match status" value="1"/>
</dbReference>
<dbReference type="PANTHER" id="PTHR22550:SF5">
    <property type="entry name" value="LEUCINE ZIPPER PROTEIN 4"/>
    <property type="match status" value="1"/>
</dbReference>
<dbReference type="InterPro" id="IPR050768">
    <property type="entry name" value="UPF0353/GerABKA_families"/>
</dbReference>
<evidence type="ECO:0000256" key="4">
    <source>
        <dbReference type="ARBA" id="ARBA00023136"/>
    </source>
</evidence>
<keyword evidence="3 5" id="KW-1133">Transmembrane helix</keyword>
<keyword evidence="2 5" id="KW-0812">Transmembrane</keyword>
<evidence type="ECO:0000313" key="9">
    <source>
        <dbReference type="Proteomes" id="UP000182057"/>
    </source>
</evidence>
<name>A0A1D3USM1_TANFO</name>
<evidence type="ECO:0000256" key="3">
    <source>
        <dbReference type="ARBA" id="ARBA00022989"/>
    </source>
</evidence>
<feature type="transmembrane region" description="Helical" evidence="5">
    <location>
        <begin position="6"/>
        <end position="28"/>
    </location>
</feature>
<evidence type="ECO:0000313" key="10">
    <source>
        <dbReference type="Proteomes" id="UP000219259"/>
    </source>
</evidence>
<reference evidence="8 9" key="1">
    <citation type="submission" date="2016-09" db="EMBL/GenBank/DDBJ databases">
        <authorList>
            <person name="Capua I."/>
            <person name="De Benedictis P."/>
            <person name="Joannis T."/>
            <person name="Lombin L.H."/>
            <person name="Cattoli G."/>
        </authorList>
    </citation>
    <scope>NUCLEOTIDE SEQUENCE [LARGE SCALE GENOMIC DNA]</scope>
    <source>
        <strain evidence="8 9">UB20</strain>
    </source>
</reference>
<dbReference type="PANTHER" id="PTHR22550">
    <property type="entry name" value="SPORE GERMINATION PROTEIN"/>
    <property type="match status" value="1"/>
</dbReference>
<dbReference type="PROSITE" id="PS50234">
    <property type="entry name" value="VWFA"/>
    <property type="match status" value="1"/>
</dbReference>
<gene>
    <name evidence="7" type="ORF">CLI86_03055</name>
    <name evidence="8" type="ORF">TFUB20_02360</name>
</gene>
<dbReference type="Proteomes" id="UP000182057">
    <property type="component" value="Unassembled WGS sequence"/>
</dbReference>
<evidence type="ECO:0000313" key="7">
    <source>
        <dbReference type="EMBL" id="PDP44644.1"/>
    </source>
</evidence>
<dbReference type="OrthoDB" id="6206554at2"/>
<evidence type="ECO:0000313" key="8">
    <source>
        <dbReference type="EMBL" id="SCQ24200.1"/>
    </source>
</evidence>
<feature type="transmembrane region" description="Helical" evidence="5">
    <location>
        <begin position="307"/>
        <end position="325"/>
    </location>
</feature>
<dbReference type="InterPro" id="IPR036465">
    <property type="entry name" value="vWFA_dom_sf"/>
</dbReference>
<dbReference type="Pfam" id="PF00092">
    <property type="entry name" value="VWA"/>
    <property type="match status" value="1"/>
</dbReference>
<dbReference type="AlphaFoldDB" id="A0A1D3USM1"/>
<accession>A0A1D3USM1</accession>
<sequence length="339" mass="37721">MFRFAHPIYLYLLAILPVLALFYLYVVVAGKKAIKRFGDPMLVSQLTPEVSRKRERLKFWLLFTSIAVTVFMIAGPQFGSKLETVKRQGVEIMICLDVSNSMMAEDIQPNRLEKAKQMLSRMTDSFTDDKVGLIVFAGDAFTQLPITSDYISAKMFMSSINPSMISTQGTAIGAAINLAMRSFTPNENSGKTILLITDGENHEDDPVKAAAAAAEKGVNVNIVGIGLPKGAPIPLDNGNDYMRDGNGNIVITQLNEQMCQEIAAAGKGIYVRADNTNSALRALQSEINKMDKAELESKVYSEYDEQFQTLAWIVLILLILEYLILERKNRIFRKIKLFS</sequence>
<dbReference type="GeneID" id="34759674"/>
<dbReference type="InterPro" id="IPR024163">
    <property type="entry name" value="Aerotolerance_reg_N"/>
</dbReference>
<proteinExistence type="predicted"/>